<reference evidence="2" key="1">
    <citation type="submission" date="2020-11" db="EMBL/GenBank/DDBJ databases">
        <title>Kefir isolates.</title>
        <authorList>
            <person name="Marcisauskas S."/>
            <person name="Kim Y."/>
            <person name="Blasche S."/>
        </authorList>
    </citation>
    <scope>NUCLEOTIDE SEQUENCE</scope>
    <source>
        <strain evidence="2">Olga-1</strain>
    </source>
</reference>
<proteinExistence type="predicted"/>
<keyword evidence="3" id="KW-1185">Reference proteome</keyword>
<feature type="non-terminal residue" evidence="2">
    <location>
        <position position="244"/>
    </location>
</feature>
<dbReference type="Proteomes" id="UP000697127">
    <property type="component" value="Unassembled WGS sequence"/>
</dbReference>
<feature type="compositionally biased region" description="Basic and acidic residues" evidence="1">
    <location>
        <begin position="59"/>
        <end position="68"/>
    </location>
</feature>
<feature type="region of interest" description="Disordered" evidence="1">
    <location>
        <begin position="1"/>
        <end position="89"/>
    </location>
</feature>
<feature type="region of interest" description="Disordered" evidence="1">
    <location>
        <begin position="209"/>
        <end position="232"/>
    </location>
</feature>
<protein>
    <submittedName>
        <fullName evidence="2">Uncharacterized protein</fullName>
    </submittedName>
</protein>
<organism evidence="2 3">
    <name type="scientific">Pichia californica</name>
    <dbReference type="NCBI Taxonomy" id="460514"/>
    <lineage>
        <taxon>Eukaryota</taxon>
        <taxon>Fungi</taxon>
        <taxon>Dikarya</taxon>
        <taxon>Ascomycota</taxon>
        <taxon>Saccharomycotina</taxon>
        <taxon>Pichiomycetes</taxon>
        <taxon>Pichiales</taxon>
        <taxon>Pichiaceae</taxon>
        <taxon>Pichia</taxon>
    </lineage>
</organism>
<feature type="compositionally biased region" description="Basic and acidic residues" evidence="1">
    <location>
        <begin position="214"/>
        <end position="226"/>
    </location>
</feature>
<dbReference type="AlphaFoldDB" id="A0A9P7BED0"/>
<name>A0A9P7BED0_9ASCO</name>
<evidence type="ECO:0000313" key="3">
    <source>
        <dbReference type="Proteomes" id="UP000697127"/>
    </source>
</evidence>
<feature type="compositionally biased region" description="Polar residues" evidence="1">
    <location>
        <begin position="1"/>
        <end position="18"/>
    </location>
</feature>
<dbReference type="EMBL" id="PUHW01000701">
    <property type="protein sequence ID" value="KAG0685815.1"/>
    <property type="molecule type" value="Genomic_DNA"/>
</dbReference>
<feature type="non-terminal residue" evidence="2">
    <location>
        <position position="1"/>
    </location>
</feature>
<comment type="caution">
    <text evidence="2">The sequence shown here is derived from an EMBL/GenBank/DDBJ whole genome shotgun (WGS) entry which is preliminary data.</text>
</comment>
<accession>A0A9P7BED0</accession>
<evidence type="ECO:0000313" key="2">
    <source>
        <dbReference type="EMBL" id="KAG0685815.1"/>
    </source>
</evidence>
<gene>
    <name evidence="2" type="ORF">C6P40_004783</name>
</gene>
<evidence type="ECO:0000256" key="1">
    <source>
        <dbReference type="SAM" id="MobiDB-lite"/>
    </source>
</evidence>
<sequence length="244" mass="25157">WPSPPATCSSGSRPSDSPRNGCGSAATSPRAELVPRRPGLRGGHPQPEDLTAPVGVDPGGDHGHRVDHPPALSDFHGQGVGGEEHERAGLAQRPVTESLDVLVQLLGHPADLGFREGVDAELPYELVHAPGRDAGQVAVSDHGDQRGLGTFAALEEPFGEVRAGPEFGDGHIDRAGAGVQGSVAVAVALRCPCVDHGLQQVAQQSAVEGSLEGSHGDRVRLEDGRGHRGGLHHYPGLNSGLVLG</sequence>